<comment type="caution">
    <text evidence="1">The sequence shown here is derived from an EMBL/GenBank/DDBJ whole genome shotgun (WGS) entry which is preliminary data.</text>
</comment>
<gene>
    <name evidence="1" type="ORF">PDJAM_G00038640</name>
</gene>
<keyword evidence="2" id="KW-1185">Reference proteome</keyword>
<organism evidence="1 2">
    <name type="scientific">Pangasius djambal</name>
    <dbReference type="NCBI Taxonomy" id="1691987"/>
    <lineage>
        <taxon>Eukaryota</taxon>
        <taxon>Metazoa</taxon>
        <taxon>Chordata</taxon>
        <taxon>Craniata</taxon>
        <taxon>Vertebrata</taxon>
        <taxon>Euteleostomi</taxon>
        <taxon>Actinopterygii</taxon>
        <taxon>Neopterygii</taxon>
        <taxon>Teleostei</taxon>
        <taxon>Ostariophysi</taxon>
        <taxon>Siluriformes</taxon>
        <taxon>Pangasiidae</taxon>
        <taxon>Pangasius</taxon>
    </lineage>
</organism>
<protein>
    <submittedName>
        <fullName evidence="1">Uncharacterized protein</fullName>
    </submittedName>
</protein>
<dbReference type="Proteomes" id="UP000830395">
    <property type="component" value="Chromosome 12"/>
</dbReference>
<sequence>MSGELRPRLCELEKGSDGYGFHLHGEKNKAGQFIRLVEPGSPAELSGLRAGDRLAFVNGESVEGESHQQVVSRIRAVTGPLELIVVDSETAEYLGKHNLPCRKEFVTDGVPTPGEQPDTAARERNGTATATESSPVPDPVPDPDPVPAPAPAANGDMDLDTLSLSSKESKNELRPRLCLMKKGATGYGFNLHSEKSKSGQYIRAVDEDSPAEKSGLRPQDKVVQVNGISVQGLQHSEVVATIKAGGDELRLLVVDPETEAFFCSCQVLPTEEHLMGPLPEPAAGSDTDEKVKEEAVKEAKPASASPTPSNASSTASIPAEMPSSPPSQQEKAVEKSASENAVSSLDLNISLQQAKERAHQKRSNKRAPPMDWSKRSEVFSNL</sequence>
<evidence type="ECO:0000313" key="1">
    <source>
        <dbReference type="EMBL" id="MCJ8738684.1"/>
    </source>
</evidence>
<proteinExistence type="predicted"/>
<dbReference type="EMBL" id="CM040986">
    <property type="protein sequence ID" value="MCJ8738684.1"/>
    <property type="molecule type" value="Genomic_DNA"/>
</dbReference>
<evidence type="ECO:0000313" key="2">
    <source>
        <dbReference type="Proteomes" id="UP000830395"/>
    </source>
</evidence>
<reference evidence="1" key="1">
    <citation type="submission" date="2020-02" db="EMBL/GenBank/DDBJ databases">
        <title>Genome sequencing of the panga catfish, Pangasius djambal.</title>
        <authorList>
            <person name="Wen M."/>
            <person name="Zahm M."/>
            <person name="Roques C."/>
            <person name="Cabau C."/>
            <person name="Klopp C."/>
            <person name="Donnadieu C."/>
            <person name="Jouanno E."/>
            <person name="Avarre J.-C."/>
            <person name="Campet M."/>
            <person name="Ha T."/>
            <person name="Dugue R."/>
            <person name="Lampietro C."/>
            <person name="Louis A."/>
            <person name="Herpin A."/>
            <person name="Echchiki A."/>
            <person name="Berthelot C."/>
            <person name="Parey E."/>
            <person name="Roest-Crollius H."/>
            <person name="Braasch I."/>
            <person name="Postlethwait J.H."/>
            <person name="Bobe J."/>
            <person name="Montfort J."/>
            <person name="Bouchez O."/>
            <person name="Begum T."/>
            <person name="Schartl M."/>
            <person name="Gustiano R."/>
            <person name="Guiguen Y."/>
        </authorList>
    </citation>
    <scope>NUCLEOTIDE SEQUENCE</scope>
    <source>
        <strain evidence="1">Pdj_M5554</strain>
    </source>
</reference>
<name>A0ACC5YSD8_9TELE</name>
<accession>A0ACC5YSD8</accession>